<protein>
    <submittedName>
        <fullName evidence="1">Uncharacterized protein</fullName>
    </submittedName>
</protein>
<gene>
    <name evidence="1" type="ORF">MALV_11510</name>
</gene>
<reference evidence="1 2" key="1">
    <citation type="journal article" date="2019" name="Emerg. Microbes Infect.">
        <title>Comprehensive subspecies identification of 175 nontuberculous mycobacteria species based on 7547 genomic profiles.</title>
        <authorList>
            <person name="Matsumoto Y."/>
            <person name="Kinjo T."/>
            <person name="Motooka D."/>
            <person name="Nabeya D."/>
            <person name="Jung N."/>
            <person name="Uechi K."/>
            <person name="Horii T."/>
            <person name="Iida T."/>
            <person name="Fujita J."/>
            <person name="Nakamura S."/>
        </authorList>
    </citation>
    <scope>NUCLEOTIDE SEQUENCE [LARGE SCALE GENOMIC DNA]</scope>
    <source>
        <strain evidence="1 2">JCM 12272</strain>
    </source>
</reference>
<evidence type="ECO:0000313" key="2">
    <source>
        <dbReference type="Proteomes" id="UP000466906"/>
    </source>
</evidence>
<dbReference type="AlphaFoldDB" id="A0A6N4ULM2"/>
<evidence type="ECO:0000313" key="1">
    <source>
        <dbReference type="EMBL" id="BBX26026.1"/>
    </source>
</evidence>
<dbReference type="Proteomes" id="UP000466906">
    <property type="component" value="Chromosome"/>
</dbReference>
<proteinExistence type="predicted"/>
<organism evidence="1 2">
    <name type="scientific">Mycolicibacterium alvei</name>
    <dbReference type="NCBI Taxonomy" id="67081"/>
    <lineage>
        <taxon>Bacteria</taxon>
        <taxon>Bacillati</taxon>
        <taxon>Actinomycetota</taxon>
        <taxon>Actinomycetes</taxon>
        <taxon>Mycobacteriales</taxon>
        <taxon>Mycobacteriaceae</taxon>
        <taxon>Mycolicibacterium</taxon>
    </lineage>
</organism>
<accession>A0A6N4ULM2</accession>
<dbReference type="KEGG" id="malv:MALV_11510"/>
<sequence>MKRDALELRCTHAANETEPLQTRQRPVVGAHHLVIPPHAIIEQLFDIDVKVIPCVSAIPHGLNNDRVRRCRGFGYGIGARRGRLPSRWRIGAEAEPPDAHIYIEQKFEQ</sequence>
<dbReference type="EMBL" id="AP022565">
    <property type="protein sequence ID" value="BBX26026.1"/>
    <property type="molecule type" value="Genomic_DNA"/>
</dbReference>
<name>A0A6N4ULM2_9MYCO</name>
<keyword evidence="2" id="KW-1185">Reference proteome</keyword>